<dbReference type="InterPro" id="IPR001078">
    <property type="entry name" value="2-oxoacid_DH_actylTfrase"/>
</dbReference>
<evidence type="ECO:0000313" key="14">
    <source>
        <dbReference type="Proteomes" id="UP000659388"/>
    </source>
</evidence>
<feature type="compositionally biased region" description="Polar residues" evidence="10">
    <location>
        <begin position="144"/>
        <end position="159"/>
    </location>
</feature>
<feature type="compositionally biased region" description="Basic and acidic residues" evidence="10">
    <location>
        <begin position="96"/>
        <end position="123"/>
    </location>
</feature>
<dbReference type="EC" id="2.3.1.-" evidence="9"/>
<dbReference type="InterPro" id="IPR004167">
    <property type="entry name" value="PSBD"/>
</dbReference>
<evidence type="ECO:0000256" key="10">
    <source>
        <dbReference type="SAM" id="MobiDB-lite"/>
    </source>
</evidence>
<dbReference type="PROSITE" id="PS00189">
    <property type="entry name" value="LIPOYL"/>
    <property type="match status" value="1"/>
</dbReference>
<name>A0A937FC59_9BACT</name>
<evidence type="ECO:0000256" key="6">
    <source>
        <dbReference type="ARBA" id="ARBA00023315"/>
    </source>
</evidence>
<dbReference type="InterPro" id="IPR003016">
    <property type="entry name" value="2-oxoA_DH_lipoyl-BS"/>
</dbReference>
<evidence type="ECO:0000256" key="4">
    <source>
        <dbReference type="ARBA" id="ARBA00022679"/>
    </source>
</evidence>
<organism evidence="13 14">
    <name type="scientific">Fulvivirga sediminis</name>
    <dbReference type="NCBI Taxonomy" id="2803949"/>
    <lineage>
        <taxon>Bacteria</taxon>
        <taxon>Pseudomonadati</taxon>
        <taxon>Bacteroidota</taxon>
        <taxon>Cytophagia</taxon>
        <taxon>Cytophagales</taxon>
        <taxon>Fulvivirgaceae</taxon>
        <taxon>Fulvivirga</taxon>
    </lineage>
</organism>
<evidence type="ECO:0000259" key="11">
    <source>
        <dbReference type="PROSITE" id="PS50968"/>
    </source>
</evidence>
<dbReference type="Proteomes" id="UP000659388">
    <property type="component" value="Unassembled WGS sequence"/>
</dbReference>
<dbReference type="GO" id="GO:0031405">
    <property type="term" value="F:lipoic acid binding"/>
    <property type="evidence" value="ECO:0007669"/>
    <property type="project" value="TreeGrafter"/>
</dbReference>
<sequence>MDIEVKLPKISDNAEKGQVSEILVSEGDHVDKEQAIIVVESDKAAVEVPVEQEGTVKSIKVKQDQEISTGDLILILENNGSNKGVKEKDEETDSVSEEKEVESKEKPDQKEEESSKKQDREQTSSDQEASQDNDDEGSERAVKASTQQEDQSDNSSDHSSPAVAPLAKKLARQLGISLYEIEANDQGRITHDAVIEHARALLTSSHKPGTAESKITLPDFSKWGNIQEKPLSSIRSTIAEKTLLSWREIPQVTQFDKADITTLSSFLKEENENRDQKITVTAVLIKVIQVALTEFPKFNASLDMKSKKVIFKDYYNISIAVATDNGLLMPVIKTVDSKGVSQLAEELNDLADKARNKKLAPQAMEGGNIALSNQGGIGGTAFTPIVFPPHVAIIGVSKAELQPIYSKEKMEWEPKQILPLSMSYDHRLIDGAEAAAFLKRIKELIEKPMKIIV</sequence>
<dbReference type="GO" id="GO:0005737">
    <property type="term" value="C:cytoplasm"/>
    <property type="evidence" value="ECO:0007669"/>
    <property type="project" value="TreeGrafter"/>
</dbReference>
<evidence type="ECO:0000256" key="8">
    <source>
        <dbReference type="ARBA" id="ARBA00048370"/>
    </source>
</evidence>
<evidence type="ECO:0000256" key="9">
    <source>
        <dbReference type="RuleBase" id="RU003423"/>
    </source>
</evidence>
<keyword evidence="14" id="KW-1185">Reference proteome</keyword>
<dbReference type="SUPFAM" id="SSF52777">
    <property type="entry name" value="CoA-dependent acyltransferases"/>
    <property type="match status" value="1"/>
</dbReference>
<dbReference type="CDD" id="cd06849">
    <property type="entry name" value="lipoyl_domain"/>
    <property type="match status" value="1"/>
</dbReference>
<feature type="region of interest" description="Disordered" evidence="10">
    <location>
        <begin position="68"/>
        <end position="165"/>
    </location>
</feature>
<dbReference type="GO" id="GO:0004742">
    <property type="term" value="F:dihydrolipoyllysine-residue acetyltransferase activity"/>
    <property type="evidence" value="ECO:0007669"/>
    <property type="project" value="UniProtKB-EC"/>
</dbReference>
<keyword evidence="6 9" id="KW-0012">Acyltransferase</keyword>
<keyword evidence="5 9" id="KW-0450">Lipoyl</keyword>
<dbReference type="Gene3D" id="3.30.559.10">
    <property type="entry name" value="Chloramphenicol acetyltransferase-like domain"/>
    <property type="match status" value="1"/>
</dbReference>
<evidence type="ECO:0000313" key="13">
    <source>
        <dbReference type="EMBL" id="MBL3658987.1"/>
    </source>
</evidence>
<keyword evidence="4 9" id="KW-0808">Transferase</keyword>
<reference evidence="13" key="1">
    <citation type="submission" date="2021-01" db="EMBL/GenBank/DDBJ databases">
        <title>Fulvivirga kasyanovii gen. nov., sp nov., a novel member of the phylum Bacteroidetes isolated from seawater in a mussel farm.</title>
        <authorList>
            <person name="Zhao L.-H."/>
            <person name="Wang Z.-J."/>
        </authorList>
    </citation>
    <scope>NUCLEOTIDE SEQUENCE</scope>
    <source>
        <strain evidence="13">2943</strain>
    </source>
</reference>
<feature type="domain" description="Lipoyl-binding" evidence="11">
    <location>
        <begin position="2"/>
        <end position="77"/>
    </location>
</feature>
<accession>A0A937FC59</accession>
<evidence type="ECO:0000256" key="2">
    <source>
        <dbReference type="ARBA" id="ARBA00007317"/>
    </source>
</evidence>
<dbReference type="RefSeq" id="WP_202246781.1">
    <property type="nucleotide sequence ID" value="NZ_JAESIY010000022.1"/>
</dbReference>
<dbReference type="FunFam" id="3.30.559.10:FF:000007">
    <property type="entry name" value="Dihydrolipoamide acetyltransferase component of pyruvate dehydrogenase complex"/>
    <property type="match status" value="1"/>
</dbReference>
<dbReference type="SUPFAM" id="SSF51230">
    <property type="entry name" value="Single hybrid motif"/>
    <property type="match status" value="1"/>
</dbReference>
<proteinExistence type="inferred from homology"/>
<evidence type="ECO:0000259" key="12">
    <source>
        <dbReference type="PROSITE" id="PS51826"/>
    </source>
</evidence>
<evidence type="ECO:0000256" key="3">
    <source>
        <dbReference type="ARBA" id="ARBA00011484"/>
    </source>
</evidence>
<dbReference type="AlphaFoldDB" id="A0A937FC59"/>
<comment type="caution">
    <text evidence="13">The sequence shown here is derived from an EMBL/GenBank/DDBJ whole genome shotgun (WGS) entry which is preliminary data.</text>
</comment>
<evidence type="ECO:0000256" key="7">
    <source>
        <dbReference type="ARBA" id="ARBA00025211"/>
    </source>
</evidence>
<dbReference type="PROSITE" id="PS51826">
    <property type="entry name" value="PSBD"/>
    <property type="match status" value="1"/>
</dbReference>
<dbReference type="EMBL" id="JAESIY010000022">
    <property type="protein sequence ID" value="MBL3658987.1"/>
    <property type="molecule type" value="Genomic_DNA"/>
</dbReference>
<dbReference type="Gene3D" id="2.40.50.100">
    <property type="match status" value="1"/>
</dbReference>
<dbReference type="InterPro" id="IPR050743">
    <property type="entry name" value="2-oxoacid_DH_E2_comp"/>
</dbReference>
<comment type="cofactor">
    <cofactor evidence="1 9">
        <name>(R)-lipoate</name>
        <dbReference type="ChEBI" id="CHEBI:83088"/>
    </cofactor>
</comment>
<comment type="catalytic activity">
    <reaction evidence="8">
        <text>N(6)-[(R)-dihydrolipoyl]-L-lysyl-[protein] + acetyl-CoA = N(6)-[(R)-S(8)-acetyldihydrolipoyl]-L-lysyl-[protein] + CoA</text>
        <dbReference type="Rhea" id="RHEA:17017"/>
        <dbReference type="Rhea" id="RHEA-COMP:10475"/>
        <dbReference type="Rhea" id="RHEA-COMP:10478"/>
        <dbReference type="ChEBI" id="CHEBI:57287"/>
        <dbReference type="ChEBI" id="CHEBI:57288"/>
        <dbReference type="ChEBI" id="CHEBI:83100"/>
        <dbReference type="ChEBI" id="CHEBI:83111"/>
        <dbReference type="EC" id="2.3.1.12"/>
    </reaction>
</comment>
<evidence type="ECO:0000256" key="1">
    <source>
        <dbReference type="ARBA" id="ARBA00001938"/>
    </source>
</evidence>
<dbReference type="Pfam" id="PF00364">
    <property type="entry name" value="Biotin_lipoyl"/>
    <property type="match status" value="1"/>
</dbReference>
<dbReference type="Pfam" id="PF00198">
    <property type="entry name" value="2-oxoacid_dh"/>
    <property type="match status" value="1"/>
</dbReference>
<protein>
    <recommendedName>
        <fullName evidence="9">Dihydrolipoamide acetyltransferase component of pyruvate dehydrogenase complex</fullName>
        <ecNumber evidence="9">2.3.1.-</ecNumber>
    </recommendedName>
</protein>
<feature type="domain" description="Peripheral subunit-binding (PSBD)" evidence="12">
    <location>
        <begin position="162"/>
        <end position="198"/>
    </location>
</feature>
<dbReference type="PANTHER" id="PTHR43178:SF2">
    <property type="entry name" value="DIHYDROLIPOYLLYSINE-RESIDUE ACETYLTRANSFERASE COMPONENT OF PYRUVATE DEHYDROGENASE COMPLEX"/>
    <property type="match status" value="1"/>
</dbReference>
<comment type="similarity">
    <text evidence="2 9">Belongs to the 2-oxoacid dehydrogenase family.</text>
</comment>
<comment type="function">
    <text evidence="7">The pyruvate dehydrogenase complex catalyzes the overall conversion of pyruvate to acetyl-CoA and CO(2). It contains multiple copies of three enzymatic components: pyruvate dehydrogenase (E1), dihydrolipoamide acetyltransferase (E2) and lipoamide dehydrogenase (E3).</text>
</comment>
<dbReference type="PROSITE" id="PS50968">
    <property type="entry name" value="BIOTINYL_LIPOYL"/>
    <property type="match status" value="1"/>
</dbReference>
<dbReference type="InterPro" id="IPR023213">
    <property type="entry name" value="CAT-like_dom_sf"/>
</dbReference>
<gene>
    <name evidence="13" type="ORF">JL102_22765</name>
</gene>
<dbReference type="GO" id="GO:0006086">
    <property type="term" value="P:pyruvate decarboxylation to acetyl-CoA"/>
    <property type="evidence" value="ECO:0007669"/>
    <property type="project" value="TreeGrafter"/>
</dbReference>
<dbReference type="PANTHER" id="PTHR43178">
    <property type="entry name" value="DIHYDROLIPOAMIDE ACETYLTRANSFERASE COMPONENT OF PYRUVATE DEHYDROGENASE COMPLEX"/>
    <property type="match status" value="1"/>
</dbReference>
<dbReference type="InterPro" id="IPR000089">
    <property type="entry name" value="Biotin_lipoyl"/>
</dbReference>
<evidence type="ECO:0000256" key="5">
    <source>
        <dbReference type="ARBA" id="ARBA00022823"/>
    </source>
</evidence>
<comment type="subunit">
    <text evidence="3">Forms a 24-polypeptide structural core with octahedral symmetry.</text>
</comment>
<dbReference type="InterPro" id="IPR011053">
    <property type="entry name" value="Single_hybrid_motif"/>
</dbReference>